<evidence type="ECO:0000256" key="10">
    <source>
        <dbReference type="ARBA" id="ARBA00023012"/>
    </source>
</evidence>
<feature type="compositionally biased region" description="Acidic residues" evidence="12">
    <location>
        <begin position="437"/>
        <end position="457"/>
    </location>
</feature>
<dbReference type="PROSITE" id="PS50851">
    <property type="entry name" value="CHEW"/>
    <property type="match status" value="1"/>
</dbReference>
<keyword evidence="6" id="KW-0808">Transferase</keyword>
<keyword evidence="8" id="KW-0418">Kinase</keyword>
<feature type="region of interest" description="Disordered" evidence="12">
    <location>
        <begin position="936"/>
        <end position="955"/>
    </location>
</feature>
<feature type="region of interest" description="Disordered" evidence="12">
    <location>
        <begin position="509"/>
        <end position="534"/>
    </location>
</feature>
<dbReference type="GO" id="GO:0005524">
    <property type="term" value="F:ATP binding"/>
    <property type="evidence" value="ECO:0007669"/>
    <property type="project" value="UniProtKB-KW"/>
</dbReference>
<dbReference type="Gene3D" id="2.30.30.40">
    <property type="entry name" value="SH3 Domains"/>
    <property type="match status" value="1"/>
</dbReference>
<accession>A0ABD5ZH57</accession>
<evidence type="ECO:0000256" key="3">
    <source>
        <dbReference type="ARBA" id="ARBA00021495"/>
    </source>
</evidence>
<proteinExistence type="predicted"/>
<dbReference type="InterPro" id="IPR008207">
    <property type="entry name" value="Sig_transdc_His_kin_Hpt_dom"/>
</dbReference>
<dbReference type="SMART" id="SM01231">
    <property type="entry name" value="H-kinase_dim"/>
    <property type="match status" value="1"/>
</dbReference>
<name>A0ABD5ZH57_9EURY</name>
<sequence length="1016" mass="109011">MSRDDEFVREARASLRRLTNGLVELERDGSSRELVDELFRTAHTLKGNCSMAGLAGAAQLAHALEDFLSDLRDGSLSPNPDLIDAGLAAADDIDAMLDEWSDHASVETTPDSSASMLRAAMERHRDESADTGATASSPETPDSSASMPADLEDEFDSSVVDALESASGFDDLEGLLAEMDDSDVDDPGVDDDPDRWGTFDSSGDATSEAPADETPNVGAQPNVTNDFEAIKNDVQRDDISDLDRELVDVEFGEFDHDDELSIQDLIEGELDEEDPLAEADDRPVEGDILPADDTQASGSPSTDSSGPTDAISPADLGYTASDEATADDASTPGGSPAVDADETAAPADAATADTEDENPFEGADIIDPDEPRADTAVSADGDVLGEDGSNAITAESFDFSSDPAPLDDEEPMEIESEVDDEFDISFPDGETFGPGGDDSEGDADPEEPELEPSEDAFDLVQDVELAGDRPDEEGGLREGVPRFPDEDFGLSDSDAADETALDTDFAVNDSEELAADSTADESAEPGLAEVDLPDIDELTGSSLETDFDATESAPEISFQRDEDTMAFESRFAERFGSRGDDDEVPLVQAAAATIEESSLDSARYQPSRPVEYPIEFNESSESDQIQSLTVDVQSADTLLNLVEELSLMQLRIKQGDEADLDEQLAAMESVTGDLRRAVMNLRLMPLSTATGGLQRVVRDIARQQNKQVAFDVSDDGVHLDRSIVEKLGDPLVHLVRNAIDHGIEPPEARRRQDKPPEGSIELRAWRDRERVVIEVEDDGRGISAARIRQQAIDHGIVTRERAEQLSLDEVYDLVFEPGFSTAEAVTDVSGRGVGMDAVRRAVNSIEGTVGITSDPGSGTTVRIRLPVSVAVAKMLFVGVGSEQYAIPASVVDDVEHVDEEALTDDGLVTVEWPDQTVDRPDQIPYRHLGAALGVESDDERARIEPSSAADESEERPVLVRLDPDTRELAFLCDEVDDAREVVVRPYEKLLGDVPGMSGATMSGDGTLVNIIDVTTL</sequence>
<dbReference type="RefSeq" id="WP_390224282.1">
    <property type="nucleotide sequence ID" value="NZ_JBHTAA010000005.1"/>
</dbReference>
<dbReference type="InterPro" id="IPR036061">
    <property type="entry name" value="CheW-like_dom_sf"/>
</dbReference>
<feature type="domain" description="HPt" evidence="15">
    <location>
        <begin position="1"/>
        <end position="100"/>
    </location>
</feature>
<evidence type="ECO:0000313" key="16">
    <source>
        <dbReference type="EMBL" id="MFC7204516.1"/>
    </source>
</evidence>
<dbReference type="GO" id="GO:0006935">
    <property type="term" value="P:chemotaxis"/>
    <property type="evidence" value="ECO:0007669"/>
    <property type="project" value="UniProtKB-KW"/>
</dbReference>
<feature type="region of interest" description="Disordered" evidence="12">
    <location>
        <begin position="250"/>
        <end position="496"/>
    </location>
</feature>
<evidence type="ECO:0000256" key="4">
    <source>
        <dbReference type="ARBA" id="ARBA00022500"/>
    </source>
</evidence>
<feature type="domain" description="CheW-like" evidence="14">
    <location>
        <begin position="871"/>
        <end position="1016"/>
    </location>
</feature>
<dbReference type="SUPFAM" id="SSF55874">
    <property type="entry name" value="ATPase domain of HSP90 chaperone/DNA topoisomerase II/histidine kinase"/>
    <property type="match status" value="1"/>
</dbReference>
<gene>
    <name evidence="16" type="ORF">ACFQJC_13395</name>
</gene>
<dbReference type="PANTHER" id="PTHR43395">
    <property type="entry name" value="SENSOR HISTIDINE KINASE CHEA"/>
    <property type="match status" value="1"/>
</dbReference>
<evidence type="ECO:0000259" key="14">
    <source>
        <dbReference type="PROSITE" id="PS50851"/>
    </source>
</evidence>
<feature type="compositionally biased region" description="Acidic residues" evidence="12">
    <location>
        <begin position="353"/>
        <end position="368"/>
    </location>
</feature>
<dbReference type="CDD" id="cd16916">
    <property type="entry name" value="HATPase_CheA-like"/>
    <property type="match status" value="1"/>
</dbReference>
<dbReference type="Pfam" id="PF01627">
    <property type="entry name" value="Hpt"/>
    <property type="match status" value="1"/>
</dbReference>
<feature type="region of interest" description="Disordered" evidence="12">
    <location>
        <begin position="103"/>
        <end position="157"/>
    </location>
</feature>
<feature type="modified residue" description="Phosphohistidine" evidence="11">
    <location>
        <position position="43"/>
    </location>
</feature>
<dbReference type="Gene3D" id="3.30.565.10">
    <property type="entry name" value="Histidine kinase-like ATPase, C-terminal domain"/>
    <property type="match status" value="1"/>
</dbReference>
<dbReference type="InterPro" id="IPR036890">
    <property type="entry name" value="HATPase_C_sf"/>
</dbReference>
<dbReference type="PROSITE" id="PS50894">
    <property type="entry name" value="HPT"/>
    <property type="match status" value="1"/>
</dbReference>
<evidence type="ECO:0000259" key="15">
    <source>
        <dbReference type="PROSITE" id="PS50894"/>
    </source>
</evidence>
<dbReference type="Gene3D" id="1.20.120.160">
    <property type="entry name" value="HPT domain"/>
    <property type="match status" value="1"/>
</dbReference>
<evidence type="ECO:0000256" key="6">
    <source>
        <dbReference type="ARBA" id="ARBA00022679"/>
    </source>
</evidence>
<comment type="caution">
    <text evidence="16">The sequence shown here is derived from an EMBL/GenBank/DDBJ whole genome shotgun (WGS) entry which is preliminary data.</text>
</comment>
<dbReference type="PANTHER" id="PTHR43395:SF10">
    <property type="entry name" value="CHEMOTAXIS PROTEIN CHEA"/>
    <property type="match status" value="1"/>
</dbReference>
<feature type="compositionally biased region" description="Acidic residues" evidence="12">
    <location>
        <begin position="486"/>
        <end position="496"/>
    </location>
</feature>
<dbReference type="SUPFAM" id="SSF50341">
    <property type="entry name" value="CheW-like"/>
    <property type="match status" value="1"/>
</dbReference>
<keyword evidence="17" id="KW-1185">Reference proteome</keyword>
<dbReference type="GO" id="GO:0000160">
    <property type="term" value="P:phosphorelay signal transduction system"/>
    <property type="evidence" value="ECO:0007669"/>
    <property type="project" value="UniProtKB-KW"/>
</dbReference>
<dbReference type="EMBL" id="JBHTAA010000005">
    <property type="protein sequence ID" value="MFC7204516.1"/>
    <property type="molecule type" value="Genomic_DNA"/>
</dbReference>
<evidence type="ECO:0000256" key="1">
    <source>
        <dbReference type="ARBA" id="ARBA00000085"/>
    </source>
</evidence>
<feature type="compositionally biased region" description="Acidic residues" evidence="12">
    <location>
        <begin position="405"/>
        <end position="423"/>
    </location>
</feature>
<comment type="catalytic activity">
    <reaction evidence="1">
        <text>ATP + protein L-histidine = ADP + protein N-phospho-L-histidine.</text>
        <dbReference type="EC" id="2.7.13.3"/>
    </reaction>
</comment>
<dbReference type="SMART" id="SM00073">
    <property type="entry name" value="HPT"/>
    <property type="match status" value="1"/>
</dbReference>
<feature type="compositionally biased region" description="Polar residues" evidence="12">
    <location>
        <begin position="131"/>
        <end position="146"/>
    </location>
</feature>
<dbReference type="Pfam" id="PF01584">
    <property type="entry name" value="CheW"/>
    <property type="match status" value="1"/>
</dbReference>
<keyword evidence="9 16" id="KW-0067">ATP-binding</keyword>
<evidence type="ECO:0000256" key="12">
    <source>
        <dbReference type="SAM" id="MobiDB-lite"/>
    </source>
</evidence>
<evidence type="ECO:0000256" key="2">
    <source>
        <dbReference type="ARBA" id="ARBA00012438"/>
    </source>
</evidence>
<protein>
    <recommendedName>
        <fullName evidence="3">Chemotaxis protein CheA</fullName>
        <ecNumber evidence="2">2.7.13.3</ecNumber>
    </recommendedName>
</protein>
<evidence type="ECO:0000256" key="8">
    <source>
        <dbReference type="ARBA" id="ARBA00022777"/>
    </source>
</evidence>
<keyword evidence="10" id="KW-0902">Two-component regulatory system</keyword>
<dbReference type="PRINTS" id="PR00344">
    <property type="entry name" value="BCTRLSENSOR"/>
</dbReference>
<dbReference type="FunFam" id="3.30.565.10:FF:000016">
    <property type="entry name" value="Chemotaxis protein CheA, putative"/>
    <property type="match status" value="1"/>
</dbReference>
<feature type="compositionally biased region" description="Low complexity" evidence="12">
    <location>
        <begin position="296"/>
        <end position="310"/>
    </location>
</feature>
<keyword evidence="5 11" id="KW-0597">Phosphoprotein</keyword>
<dbReference type="Pfam" id="PF02518">
    <property type="entry name" value="HATPase_c"/>
    <property type="match status" value="1"/>
</dbReference>
<dbReference type="InterPro" id="IPR036641">
    <property type="entry name" value="HPT_dom_sf"/>
</dbReference>
<evidence type="ECO:0000256" key="11">
    <source>
        <dbReference type="PROSITE-ProRule" id="PRU00110"/>
    </source>
</evidence>
<dbReference type="EC" id="2.7.13.3" evidence="2"/>
<feature type="compositionally biased region" description="Acidic residues" evidence="12">
    <location>
        <begin position="250"/>
        <end position="278"/>
    </location>
</feature>
<dbReference type="InterPro" id="IPR037006">
    <property type="entry name" value="CheA-like_homodim_sf"/>
</dbReference>
<keyword evidence="4" id="KW-0145">Chemotaxis</keyword>
<evidence type="ECO:0000313" key="17">
    <source>
        <dbReference type="Proteomes" id="UP001596481"/>
    </source>
</evidence>
<dbReference type="InterPro" id="IPR004358">
    <property type="entry name" value="Sig_transdc_His_kin-like_C"/>
</dbReference>
<dbReference type="AlphaFoldDB" id="A0ABD5ZH57"/>
<reference evidence="16 17" key="1">
    <citation type="journal article" date="2019" name="Int. J. Syst. Evol. Microbiol.">
        <title>The Global Catalogue of Microorganisms (GCM) 10K type strain sequencing project: providing services to taxonomists for standard genome sequencing and annotation.</title>
        <authorList>
            <consortium name="The Broad Institute Genomics Platform"/>
            <consortium name="The Broad Institute Genome Sequencing Center for Infectious Disease"/>
            <person name="Wu L."/>
            <person name="Ma J."/>
        </authorList>
    </citation>
    <scope>NUCLEOTIDE SEQUENCE [LARGE SCALE GENOMIC DNA]</scope>
    <source>
        <strain evidence="16 17">DSM 29988</strain>
    </source>
</reference>
<keyword evidence="7" id="KW-0547">Nucleotide-binding</keyword>
<dbReference type="InterPro" id="IPR005467">
    <property type="entry name" value="His_kinase_dom"/>
</dbReference>
<feature type="region of interest" description="Disordered" evidence="12">
    <location>
        <begin position="179"/>
        <end position="224"/>
    </location>
</feature>
<feature type="compositionally biased region" description="Acidic residues" evidence="12">
    <location>
        <begin position="509"/>
        <end position="523"/>
    </location>
</feature>
<evidence type="ECO:0000256" key="9">
    <source>
        <dbReference type="ARBA" id="ARBA00022840"/>
    </source>
</evidence>
<dbReference type="PROSITE" id="PS50109">
    <property type="entry name" value="HIS_KIN"/>
    <property type="match status" value="1"/>
</dbReference>
<dbReference type="SUPFAM" id="SSF47226">
    <property type="entry name" value="Histidine-containing phosphotransfer domain, HPT domain"/>
    <property type="match status" value="1"/>
</dbReference>
<dbReference type="SMART" id="SM00260">
    <property type="entry name" value="CheW"/>
    <property type="match status" value="1"/>
</dbReference>
<dbReference type="Proteomes" id="UP001596481">
    <property type="component" value="Unassembled WGS sequence"/>
</dbReference>
<feature type="compositionally biased region" description="Basic and acidic residues" evidence="12">
    <location>
        <begin position="466"/>
        <end position="485"/>
    </location>
</feature>
<dbReference type="GO" id="GO:0004673">
    <property type="term" value="F:protein histidine kinase activity"/>
    <property type="evidence" value="ECO:0007669"/>
    <property type="project" value="UniProtKB-EC"/>
</dbReference>
<evidence type="ECO:0000256" key="7">
    <source>
        <dbReference type="ARBA" id="ARBA00022741"/>
    </source>
</evidence>
<dbReference type="InterPro" id="IPR002545">
    <property type="entry name" value="CheW-lke_dom"/>
</dbReference>
<feature type="compositionally biased region" description="Polar residues" evidence="12">
    <location>
        <begin position="106"/>
        <end position="115"/>
    </location>
</feature>
<evidence type="ECO:0000256" key="5">
    <source>
        <dbReference type="ARBA" id="ARBA00022553"/>
    </source>
</evidence>
<dbReference type="InterPro" id="IPR004105">
    <property type="entry name" value="CheA-like_dim"/>
</dbReference>
<feature type="domain" description="Histidine kinase" evidence="13">
    <location>
        <begin position="601"/>
        <end position="869"/>
    </location>
</feature>
<feature type="compositionally biased region" description="Low complexity" evidence="12">
    <location>
        <begin position="319"/>
        <end position="331"/>
    </location>
</feature>
<feature type="compositionally biased region" description="Low complexity" evidence="12">
    <location>
        <begin position="343"/>
        <end position="352"/>
    </location>
</feature>
<dbReference type="InterPro" id="IPR051315">
    <property type="entry name" value="Bact_Chemotaxis_CheA"/>
</dbReference>
<feature type="compositionally biased region" description="Acidic residues" evidence="12">
    <location>
        <begin position="179"/>
        <end position="193"/>
    </location>
</feature>
<organism evidence="16 17">
    <name type="scientific">Haloferax namakaokahaiae</name>
    <dbReference type="NCBI Taxonomy" id="1748331"/>
    <lineage>
        <taxon>Archaea</taxon>
        <taxon>Methanobacteriati</taxon>
        <taxon>Methanobacteriota</taxon>
        <taxon>Stenosarchaea group</taxon>
        <taxon>Halobacteria</taxon>
        <taxon>Halobacteriales</taxon>
        <taxon>Haloferacaceae</taxon>
        <taxon>Haloferax</taxon>
    </lineage>
</organism>
<dbReference type="CDD" id="cd00088">
    <property type="entry name" value="HPT"/>
    <property type="match status" value="1"/>
</dbReference>
<dbReference type="SMART" id="SM00387">
    <property type="entry name" value="HATPase_c"/>
    <property type="match status" value="1"/>
</dbReference>
<evidence type="ECO:0000259" key="13">
    <source>
        <dbReference type="PROSITE" id="PS50109"/>
    </source>
</evidence>
<dbReference type="InterPro" id="IPR003594">
    <property type="entry name" value="HATPase_dom"/>
</dbReference>
<dbReference type="Gene3D" id="1.10.287.560">
    <property type="entry name" value="Histidine kinase CheA-like, homodimeric domain"/>
    <property type="match status" value="1"/>
</dbReference>